<keyword evidence="2" id="KW-1185">Reference proteome</keyword>
<evidence type="ECO:0008006" key="3">
    <source>
        <dbReference type="Google" id="ProtNLM"/>
    </source>
</evidence>
<gene>
    <name evidence="1" type="ORF">QVH07_01045</name>
</gene>
<dbReference type="EMBL" id="JAUEPH010000001">
    <property type="protein sequence ID" value="MDN3202707.1"/>
    <property type="molecule type" value="Genomic_DNA"/>
</dbReference>
<evidence type="ECO:0000313" key="1">
    <source>
        <dbReference type="EMBL" id="MDN3202707.1"/>
    </source>
</evidence>
<evidence type="ECO:0000313" key="2">
    <source>
        <dbReference type="Proteomes" id="UP001171916"/>
    </source>
</evidence>
<proteinExistence type="predicted"/>
<organism evidence="1 2">
    <name type="scientific">Algoriphagus sediminis</name>
    <dbReference type="NCBI Taxonomy" id="3057113"/>
    <lineage>
        <taxon>Bacteria</taxon>
        <taxon>Pseudomonadati</taxon>
        <taxon>Bacteroidota</taxon>
        <taxon>Cytophagia</taxon>
        <taxon>Cytophagales</taxon>
        <taxon>Cyclobacteriaceae</taxon>
        <taxon>Algoriphagus</taxon>
    </lineage>
</organism>
<name>A0ABT7Y871_9BACT</name>
<comment type="caution">
    <text evidence="1">The sequence shown here is derived from an EMBL/GenBank/DDBJ whole genome shotgun (WGS) entry which is preliminary data.</text>
</comment>
<dbReference type="InterPro" id="IPR045444">
    <property type="entry name" value="DUF6503"/>
</dbReference>
<dbReference type="Proteomes" id="UP001171916">
    <property type="component" value="Unassembled WGS sequence"/>
</dbReference>
<protein>
    <recommendedName>
        <fullName evidence="3">Lipoprotein</fullName>
    </recommendedName>
</protein>
<sequence length="245" mass="28732">MKIRFSFYLMSICIFLFSCESETRDSKAIVLLEKSAEAHGGQERWSELRKISFKKWTILLDSLGNTENETNQLQSFQLKPQFQGEISWTKDSLLHVSTWDGSQMSYFMGENEVKNQDFLDQRKSEIDAAFYVLAQPWKLLQDPNAKLQYLGEGVFDGGKKVLTIEVTYGEDSDIWWYYFDPESFLIVGNEVQLSDHRSLIINGQMEEVEGMMFHGARTSYRVDDQGRKLYVRARYRYSDYELEFD</sequence>
<dbReference type="RefSeq" id="WP_289998265.1">
    <property type="nucleotide sequence ID" value="NZ_JAUEPH010000001.1"/>
</dbReference>
<dbReference type="PROSITE" id="PS51257">
    <property type="entry name" value="PROKAR_LIPOPROTEIN"/>
    <property type="match status" value="1"/>
</dbReference>
<dbReference type="Pfam" id="PF20113">
    <property type="entry name" value="DUF6503"/>
    <property type="match status" value="1"/>
</dbReference>
<reference evidence="1" key="1">
    <citation type="submission" date="2023-06" db="EMBL/GenBank/DDBJ databases">
        <title>Robiginitalea aurantiacus sp. nov. and Algoriphagus sediminis sp. nov., isolated from coastal sediment.</title>
        <authorList>
            <person name="Zhou Z.Y."/>
            <person name="An J."/>
            <person name="Jia Y.W."/>
            <person name="Du Z.J."/>
        </authorList>
    </citation>
    <scope>NUCLEOTIDE SEQUENCE</scope>
    <source>
        <strain evidence="1">C2-7</strain>
    </source>
</reference>
<accession>A0ABT7Y871</accession>